<evidence type="ECO:0000313" key="2">
    <source>
        <dbReference type="Proteomes" id="UP000466730"/>
    </source>
</evidence>
<dbReference type="RefSeq" id="WP_153749712.1">
    <property type="nucleotide sequence ID" value="NZ_BAAADI010000017.1"/>
</dbReference>
<proteinExistence type="predicted"/>
<evidence type="ECO:0000313" key="1">
    <source>
        <dbReference type="EMBL" id="MRH22433.1"/>
    </source>
</evidence>
<accession>A0A844BND2</accession>
<dbReference type="Proteomes" id="UP000466730">
    <property type="component" value="Unassembled WGS sequence"/>
</dbReference>
<sequence length="316" mass="35503">MFLEKFSRYFRRYEIILGARKPTAATIPLVAGAGEYSVLDAINAKLAKDKASVKQTNGDIVELVRVKHDEASKSVVLLFHRADPDAADPTYRKKKEGKVTVRVADKDDDEEQSVSAHLVIRSSPYKDQRYYALLEEIPGLSMATVREVLASLLVDYEYEFERKPGKKEHTYCTVKAEGIKSETVADALKTGKAGWITLTRPAPAKYADGDGLWVPTVDTMKLRVKGEIEEANWKDKIGHLIETAKGDGWQSFNVEISLPDERSRQIKLEQFQDAKEILFVKSDKVDLAKQISVCSTDFHDELISKGLALLKLIEKK</sequence>
<dbReference type="AlphaFoldDB" id="A0A844BND2"/>
<protein>
    <submittedName>
        <fullName evidence="1">Uncharacterized protein</fullName>
    </submittedName>
</protein>
<comment type="caution">
    <text evidence="1">The sequence shown here is derived from an EMBL/GenBank/DDBJ whole genome shotgun (WGS) entry which is preliminary data.</text>
</comment>
<reference evidence="1 2" key="1">
    <citation type="submission" date="2019-11" db="EMBL/GenBank/DDBJ databases">
        <title>Draft Whole-Genome sequence of the marine photosynthetic bacterium Rhodovulum strictum DSM 11289.</title>
        <authorList>
            <person name="Kyndt J.A."/>
            <person name="Meyer T.E."/>
        </authorList>
    </citation>
    <scope>NUCLEOTIDE SEQUENCE [LARGE SCALE GENOMIC DNA]</scope>
    <source>
        <strain evidence="1 2">DSM 11289</strain>
    </source>
</reference>
<dbReference type="OrthoDB" id="9792185at2"/>
<keyword evidence="2" id="KW-1185">Reference proteome</keyword>
<organism evidence="1 2">
    <name type="scientific">Rhodovulum strictum</name>
    <dbReference type="NCBI Taxonomy" id="58314"/>
    <lineage>
        <taxon>Bacteria</taxon>
        <taxon>Pseudomonadati</taxon>
        <taxon>Pseudomonadota</taxon>
        <taxon>Alphaproteobacteria</taxon>
        <taxon>Rhodobacterales</taxon>
        <taxon>Paracoccaceae</taxon>
        <taxon>Rhodovulum</taxon>
    </lineage>
</organism>
<gene>
    <name evidence="1" type="ORF">GH815_15750</name>
</gene>
<name>A0A844BND2_9RHOB</name>
<dbReference type="EMBL" id="WJPO01000030">
    <property type="protein sequence ID" value="MRH22433.1"/>
    <property type="molecule type" value="Genomic_DNA"/>
</dbReference>